<sequence>MNCDCPPDSATIGDRACLIQLPERFTLPEASLLEKKFQSIIHANSTPKKIILDFAQTTWIDSSGLLCLKQLVRVASTVGVDIVSWSFSSQIKTLLSRSGCDRLFESESETEAIWQQENSQNLAIHPSVNSRIKRLFDILGALAGLAITAVIFIPIAIAIQLDNPGPIFYSQIRCGYMGKPFRIWKFRSMVVNADRLQAQVENQTNSGFFFKNKNDPRITKVGRFLRKTSLDEFPQFWNVLKGEMSLVGTRPPTIEEVYKYEISYGQRLNVKPGLTGEWQVNGRSKIVDFEEVVRLDLKYQRNWSFLYDFKLILKTIIVIFSKESGAC</sequence>
<feature type="transmembrane region" description="Helical" evidence="2">
    <location>
        <begin position="135"/>
        <end position="159"/>
    </location>
</feature>
<evidence type="ECO:0000259" key="3">
    <source>
        <dbReference type="PROSITE" id="PS50801"/>
    </source>
</evidence>
<dbReference type="GO" id="GO:0016780">
    <property type="term" value="F:phosphotransferase activity, for other substituted phosphate groups"/>
    <property type="evidence" value="ECO:0007669"/>
    <property type="project" value="TreeGrafter"/>
</dbReference>
<dbReference type="PANTHER" id="PTHR30576">
    <property type="entry name" value="COLANIC BIOSYNTHESIS UDP-GLUCOSE LIPID CARRIER TRANSFERASE"/>
    <property type="match status" value="1"/>
</dbReference>
<evidence type="ECO:0000313" key="5">
    <source>
        <dbReference type="Proteomes" id="UP000186868"/>
    </source>
</evidence>
<dbReference type="PANTHER" id="PTHR30576:SF10">
    <property type="entry name" value="SLL5057 PROTEIN"/>
    <property type="match status" value="1"/>
</dbReference>
<dbReference type="Proteomes" id="UP000186868">
    <property type="component" value="Unassembled WGS sequence"/>
</dbReference>
<dbReference type="STRING" id="1921803.NIES593_09835"/>
<comment type="caution">
    <text evidence="4">The sequence shown here is derived from an EMBL/GenBank/DDBJ whole genome shotgun (WGS) entry which is preliminary data.</text>
</comment>
<keyword evidence="5" id="KW-1185">Reference proteome</keyword>
<evidence type="ECO:0000256" key="1">
    <source>
        <dbReference type="ARBA" id="ARBA00006464"/>
    </source>
</evidence>
<gene>
    <name evidence="4" type="ORF">NIES593_09835</name>
</gene>
<organism evidence="4 5">
    <name type="scientific">Hydrococcus rivularis NIES-593</name>
    <dbReference type="NCBI Taxonomy" id="1921803"/>
    <lineage>
        <taxon>Bacteria</taxon>
        <taxon>Bacillati</taxon>
        <taxon>Cyanobacteriota</taxon>
        <taxon>Cyanophyceae</taxon>
        <taxon>Pleurocapsales</taxon>
        <taxon>Hydrococcaceae</taxon>
        <taxon>Hydrococcus</taxon>
    </lineage>
</organism>
<dbReference type="SUPFAM" id="SSF52091">
    <property type="entry name" value="SpoIIaa-like"/>
    <property type="match status" value="1"/>
</dbReference>
<dbReference type="CDD" id="cd07043">
    <property type="entry name" value="STAS_anti-anti-sigma_factors"/>
    <property type="match status" value="1"/>
</dbReference>
<keyword evidence="2" id="KW-0472">Membrane</keyword>
<protein>
    <submittedName>
        <fullName evidence="4">Anti-anti-sigma factor</fullName>
    </submittedName>
</protein>
<dbReference type="Pfam" id="PF01740">
    <property type="entry name" value="STAS"/>
    <property type="match status" value="1"/>
</dbReference>
<dbReference type="Pfam" id="PF02397">
    <property type="entry name" value="Bac_transf"/>
    <property type="match status" value="1"/>
</dbReference>
<comment type="similarity">
    <text evidence="1">Belongs to the bacterial sugar transferase family.</text>
</comment>
<dbReference type="PROSITE" id="PS50801">
    <property type="entry name" value="STAS"/>
    <property type="match status" value="1"/>
</dbReference>
<dbReference type="Gene3D" id="3.30.750.24">
    <property type="entry name" value="STAS domain"/>
    <property type="match status" value="1"/>
</dbReference>
<dbReference type="InterPro" id="IPR036513">
    <property type="entry name" value="STAS_dom_sf"/>
</dbReference>
<dbReference type="AlphaFoldDB" id="A0A1U7HJ05"/>
<dbReference type="InterPro" id="IPR003362">
    <property type="entry name" value="Bact_transf"/>
</dbReference>
<evidence type="ECO:0000313" key="4">
    <source>
        <dbReference type="EMBL" id="OKH23573.1"/>
    </source>
</evidence>
<keyword evidence="2" id="KW-1133">Transmembrane helix</keyword>
<feature type="domain" description="STAS" evidence="3">
    <location>
        <begin position="18"/>
        <end position="135"/>
    </location>
</feature>
<reference evidence="4 5" key="1">
    <citation type="submission" date="2016-11" db="EMBL/GenBank/DDBJ databases">
        <title>Draft Genome Sequences of Nine Cyanobacterial Strains from Diverse Habitats.</title>
        <authorList>
            <person name="Zhu T."/>
            <person name="Hou S."/>
            <person name="Lu X."/>
            <person name="Hess W.R."/>
        </authorList>
    </citation>
    <scope>NUCLEOTIDE SEQUENCE [LARGE SCALE GENOMIC DNA]</scope>
    <source>
        <strain evidence="4 5">NIES-593</strain>
    </source>
</reference>
<dbReference type="EMBL" id="MRCB01000009">
    <property type="protein sequence ID" value="OKH23573.1"/>
    <property type="molecule type" value="Genomic_DNA"/>
</dbReference>
<name>A0A1U7HJ05_9CYAN</name>
<keyword evidence="2" id="KW-0812">Transmembrane</keyword>
<accession>A0A1U7HJ05</accession>
<evidence type="ECO:0000256" key="2">
    <source>
        <dbReference type="SAM" id="Phobius"/>
    </source>
</evidence>
<dbReference type="InterPro" id="IPR002645">
    <property type="entry name" value="STAS_dom"/>
</dbReference>
<proteinExistence type="inferred from homology"/>